<dbReference type="GO" id="GO:0003998">
    <property type="term" value="F:acylphosphatase activity"/>
    <property type="evidence" value="ECO:0007669"/>
    <property type="project" value="UniProtKB-EC"/>
</dbReference>
<evidence type="ECO:0000256" key="6">
    <source>
        <dbReference type="RuleBase" id="RU004168"/>
    </source>
</evidence>
<dbReference type="InterPro" id="IPR001792">
    <property type="entry name" value="Acylphosphatase-like_dom"/>
</dbReference>
<feature type="domain" description="Acylphosphatase-like" evidence="7">
    <location>
        <begin position="6"/>
        <end position="92"/>
    </location>
</feature>
<dbReference type="PANTHER" id="PTHR47268">
    <property type="entry name" value="ACYLPHOSPHATASE"/>
    <property type="match status" value="1"/>
</dbReference>
<dbReference type="Proteomes" id="UP000729701">
    <property type="component" value="Unassembled WGS sequence"/>
</dbReference>
<comment type="catalytic activity">
    <reaction evidence="4 5">
        <text>an acyl phosphate + H2O = a carboxylate + phosphate + H(+)</text>
        <dbReference type="Rhea" id="RHEA:14965"/>
        <dbReference type="ChEBI" id="CHEBI:15377"/>
        <dbReference type="ChEBI" id="CHEBI:15378"/>
        <dbReference type="ChEBI" id="CHEBI:29067"/>
        <dbReference type="ChEBI" id="CHEBI:43474"/>
        <dbReference type="ChEBI" id="CHEBI:59918"/>
        <dbReference type="EC" id="3.6.1.7"/>
    </reaction>
</comment>
<reference evidence="8" key="1">
    <citation type="submission" date="2021-05" db="EMBL/GenBank/DDBJ databases">
        <authorList>
            <person name="Pietrasiak N."/>
            <person name="Ward R."/>
            <person name="Stajich J.E."/>
            <person name="Kurbessoian T."/>
        </authorList>
    </citation>
    <scope>NUCLEOTIDE SEQUENCE</scope>
    <source>
        <strain evidence="8">GSE-NOS-MK-12-04C</strain>
    </source>
</reference>
<dbReference type="EMBL" id="JAHHGZ010000009">
    <property type="protein sequence ID" value="MBW4667816.1"/>
    <property type="molecule type" value="Genomic_DNA"/>
</dbReference>
<dbReference type="AlphaFoldDB" id="A0A951QLT4"/>
<dbReference type="Gene3D" id="3.30.70.100">
    <property type="match status" value="1"/>
</dbReference>
<feature type="active site" evidence="5">
    <location>
        <position position="21"/>
    </location>
</feature>
<evidence type="ECO:0000256" key="4">
    <source>
        <dbReference type="ARBA" id="ARBA00047645"/>
    </source>
</evidence>
<keyword evidence="5 8" id="KW-0378">Hydrolase</keyword>
<dbReference type="InterPro" id="IPR036046">
    <property type="entry name" value="Acylphosphatase-like_dom_sf"/>
</dbReference>
<dbReference type="PROSITE" id="PS51160">
    <property type="entry name" value="ACYLPHOSPHATASE_3"/>
    <property type="match status" value="1"/>
</dbReference>
<organism evidence="8 9">
    <name type="scientific">Cyanomargarita calcarea GSE-NOS-MK-12-04C</name>
    <dbReference type="NCBI Taxonomy" id="2839659"/>
    <lineage>
        <taxon>Bacteria</taxon>
        <taxon>Bacillati</taxon>
        <taxon>Cyanobacteriota</taxon>
        <taxon>Cyanophyceae</taxon>
        <taxon>Nostocales</taxon>
        <taxon>Cyanomargaritaceae</taxon>
        <taxon>Cyanomargarita</taxon>
    </lineage>
</organism>
<evidence type="ECO:0000256" key="1">
    <source>
        <dbReference type="ARBA" id="ARBA00005614"/>
    </source>
</evidence>
<name>A0A951QLT4_9CYAN</name>
<evidence type="ECO:0000259" key="7">
    <source>
        <dbReference type="PROSITE" id="PS51160"/>
    </source>
</evidence>
<sequence>MLHQIRAHVFVSGKVQGVGYRYATVDTATHLGINGWVRNLSDRRVEAVFEGRQEVVEEMIRWCHQGPPDSVVKDVLIEYEEPEHLQGFQVRR</sequence>
<feature type="active site" evidence="5">
    <location>
        <position position="39"/>
    </location>
</feature>
<reference evidence="8" key="2">
    <citation type="journal article" date="2022" name="Microbiol. Resour. Announc.">
        <title>Metagenome Sequencing to Explore Phylogenomics of Terrestrial Cyanobacteria.</title>
        <authorList>
            <person name="Ward R.D."/>
            <person name="Stajich J.E."/>
            <person name="Johansen J.R."/>
            <person name="Huntemann M."/>
            <person name="Clum A."/>
            <person name="Foster B."/>
            <person name="Foster B."/>
            <person name="Roux S."/>
            <person name="Palaniappan K."/>
            <person name="Varghese N."/>
            <person name="Mukherjee S."/>
            <person name="Reddy T.B.K."/>
            <person name="Daum C."/>
            <person name="Copeland A."/>
            <person name="Chen I.A."/>
            <person name="Ivanova N.N."/>
            <person name="Kyrpides N.C."/>
            <person name="Shapiro N."/>
            <person name="Eloe-Fadrosh E.A."/>
            <person name="Pietrasiak N."/>
        </authorList>
    </citation>
    <scope>NUCLEOTIDE SEQUENCE</scope>
    <source>
        <strain evidence="8">GSE-NOS-MK-12-04C</strain>
    </source>
</reference>
<evidence type="ECO:0000313" key="8">
    <source>
        <dbReference type="EMBL" id="MBW4667816.1"/>
    </source>
</evidence>
<comment type="caution">
    <text evidence="8">The sequence shown here is derived from an EMBL/GenBank/DDBJ whole genome shotgun (WGS) entry which is preliminary data.</text>
</comment>
<gene>
    <name evidence="8" type="ORF">KME60_10380</name>
</gene>
<dbReference type="SUPFAM" id="SSF54975">
    <property type="entry name" value="Acylphosphatase/BLUF domain-like"/>
    <property type="match status" value="1"/>
</dbReference>
<evidence type="ECO:0000256" key="2">
    <source>
        <dbReference type="ARBA" id="ARBA00012150"/>
    </source>
</evidence>
<evidence type="ECO:0000256" key="5">
    <source>
        <dbReference type="PROSITE-ProRule" id="PRU00520"/>
    </source>
</evidence>
<dbReference type="Pfam" id="PF00708">
    <property type="entry name" value="Acylphosphatase"/>
    <property type="match status" value="1"/>
</dbReference>
<evidence type="ECO:0000256" key="3">
    <source>
        <dbReference type="ARBA" id="ARBA00015991"/>
    </source>
</evidence>
<proteinExistence type="inferred from homology"/>
<dbReference type="PANTHER" id="PTHR47268:SF4">
    <property type="entry name" value="ACYLPHOSPHATASE"/>
    <property type="match status" value="1"/>
</dbReference>
<protein>
    <recommendedName>
        <fullName evidence="3 5">acylphosphatase</fullName>
        <ecNumber evidence="2 5">3.6.1.7</ecNumber>
    </recommendedName>
</protein>
<accession>A0A951QLT4</accession>
<comment type="similarity">
    <text evidence="1 6">Belongs to the acylphosphatase family.</text>
</comment>
<dbReference type="InterPro" id="IPR020456">
    <property type="entry name" value="Acylphosphatase"/>
</dbReference>
<dbReference type="EC" id="3.6.1.7" evidence="2 5"/>
<evidence type="ECO:0000313" key="9">
    <source>
        <dbReference type="Proteomes" id="UP000729701"/>
    </source>
</evidence>